<evidence type="ECO:0000313" key="1">
    <source>
        <dbReference type="EMBL" id="EPJ36892.1"/>
    </source>
</evidence>
<sequence length="134" mass="15088">MELLAASYIDEDRRPLHQILVDAYFVQHPGGDDHRAVQRLSICLMTLGMFVEDDADPRLGPRLHKRMVAHGGFRPLEPRPSAETLHSRMSAADVVRAAGAQEYRTLLRAWGAQVSEAWAAHHAQVREWIGRTLS</sequence>
<dbReference type="InterPro" id="IPR045990">
    <property type="entry name" value="DUF5946"/>
</dbReference>
<dbReference type="EMBL" id="AOPY01001534">
    <property type="protein sequence ID" value="EPJ36892.1"/>
    <property type="molecule type" value="Genomic_DNA"/>
</dbReference>
<name>S4MTE0_9ACTN</name>
<dbReference type="HOGENOM" id="CLU_133846_0_0_11"/>
<proteinExistence type="predicted"/>
<dbReference type="Pfam" id="PF19371">
    <property type="entry name" value="DUF5946"/>
    <property type="match status" value="1"/>
</dbReference>
<protein>
    <submittedName>
        <fullName evidence="1">Uncharacterized protein</fullName>
    </submittedName>
</protein>
<accession>S4MTE0</accession>
<dbReference type="AlphaFoldDB" id="S4MTE0"/>
<evidence type="ECO:0000313" key="2">
    <source>
        <dbReference type="Proteomes" id="UP000015001"/>
    </source>
</evidence>
<gene>
    <name evidence="1" type="ORF">STAFG_6050</name>
</gene>
<keyword evidence="2" id="KW-1185">Reference proteome</keyword>
<reference evidence="1 2" key="1">
    <citation type="submission" date="2013-02" db="EMBL/GenBank/DDBJ databases">
        <title>Draft Genome Sequence of Streptomyces afghaniensis, Which Produces Compounds of the Julimycin B-Complex.</title>
        <authorList>
            <person name="Gruening B.A."/>
            <person name="Praeg A."/>
            <person name="Erxleben A."/>
            <person name="Guenther S."/>
            <person name="Fiedler H.-P."/>
            <person name="Goodfellow M."/>
            <person name="Mueller M."/>
        </authorList>
    </citation>
    <scope>NUCLEOTIDE SEQUENCE [LARGE SCALE GENOMIC DNA]</scope>
    <source>
        <strain evidence="1 2">772</strain>
    </source>
</reference>
<dbReference type="PATRIC" id="fig|1283301.3.peg.6010"/>
<dbReference type="Proteomes" id="UP000015001">
    <property type="component" value="Unassembled WGS sequence"/>
</dbReference>
<organism evidence="1 2">
    <name type="scientific">Streptomyces afghaniensis 772</name>
    <dbReference type="NCBI Taxonomy" id="1283301"/>
    <lineage>
        <taxon>Bacteria</taxon>
        <taxon>Bacillati</taxon>
        <taxon>Actinomycetota</taxon>
        <taxon>Actinomycetes</taxon>
        <taxon>Kitasatosporales</taxon>
        <taxon>Streptomycetaceae</taxon>
        <taxon>Streptomyces</taxon>
    </lineage>
</organism>
<dbReference type="OrthoDB" id="158614at2"/>
<comment type="caution">
    <text evidence="1">The sequence shown here is derived from an EMBL/GenBank/DDBJ whole genome shotgun (WGS) entry which is preliminary data.</text>
</comment>